<comment type="caution">
    <text evidence="6">The sequence shown here is derived from an EMBL/GenBank/DDBJ whole genome shotgun (WGS) entry which is preliminary data.</text>
</comment>
<evidence type="ECO:0000313" key="6">
    <source>
        <dbReference type="EMBL" id="HIX81037.1"/>
    </source>
</evidence>
<dbReference type="GO" id="GO:0097367">
    <property type="term" value="F:carbohydrate derivative binding"/>
    <property type="evidence" value="ECO:0007669"/>
    <property type="project" value="InterPro"/>
</dbReference>
<dbReference type="EMBL" id="DXET01000085">
    <property type="protein sequence ID" value="HIX81037.1"/>
    <property type="molecule type" value="Genomic_DNA"/>
</dbReference>
<dbReference type="Pfam" id="PF01380">
    <property type="entry name" value="SIS"/>
    <property type="match status" value="1"/>
</dbReference>
<protein>
    <submittedName>
        <fullName evidence="6">MurR/RpiR family transcriptional regulator</fullName>
    </submittedName>
</protein>
<evidence type="ECO:0000259" key="4">
    <source>
        <dbReference type="PROSITE" id="PS51071"/>
    </source>
</evidence>
<evidence type="ECO:0000256" key="3">
    <source>
        <dbReference type="ARBA" id="ARBA00023163"/>
    </source>
</evidence>
<dbReference type="GO" id="GO:0003700">
    <property type="term" value="F:DNA-binding transcription factor activity"/>
    <property type="evidence" value="ECO:0007669"/>
    <property type="project" value="InterPro"/>
</dbReference>
<organism evidence="6 7">
    <name type="scientific">Candidatus Erysipelatoclostridium merdavium</name>
    <dbReference type="NCBI Taxonomy" id="2838566"/>
    <lineage>
        <taxon>Bacteria</taxon>
        <taxon>Bacillati</taxon>
        <taxon>Bacillota</taxon>
        <taxon>Erysipelotrichia</taxon>
        <taxon>Erysipelotrichales</taxon>
        <taxon>Erysipelotrichales incertae sedis</taxon>
    </lineage>
</organism>
<dbReference type="Proteomes" id="UP000886724">
    <property type="component" value="Unassembled WGS sequence"/>
</dbReference>
<evidence type="ECO:0000256" key="2">
    <source>
        <dbReference type="ARBA" id="ARBA00023125"/>
    </source>
</evidence>
<dbReference type="InterPro" id="IPR046348">
    <property type="entry name" value="SIS_dom_sf"/>
</dbReference>
<keyword evidence="2" id="KW-0238">DNA-binding</keyword>
<dbReference type="CDD" id="cd05013">
    <property type="entry name" value="SIS_RpiR"/>
    <property type="match status" value="1"/>
</dbReference>
<reference evidence="6" key="1">
    <citation type="journal article" date="2021" name="PeerJ">
        <title>Extensive microbial diversity within the chicken gut microbiome revealed by metagenomics and culture.</title>
        <authorList>
            <person name="Gilroy R."/>
            <person name="Ravi A."/>
            <person name="Getino M."/>
            <person name="Pursley I."/>
            <person name="Horton D.L."/>
            <person name="Alikhan N.F."/>
            <person name="Baker D."/>
            <person name="Gharbi K."/>
            <person name="Hall N."/>
            <person name="Watson M."/>
            <person name="Adriaenssens E.M."/>
            <person name="Foster-Nyarko E."/>
            <person name="Jarju S."/>
            <person name="Secka A."/>
            <person name="Antonio M."/>
            <person name="Oren A."/>
            <person name="Chaudhuri R.R."/>
            <person name="La Ragione R."/>
            <person name="Hildebrand F."/>
            <person name="Pallen M.J."/>
        </authorList>
    </citation>
    <scope>NUCLEOTIDE SEQUENCE</scope>
    <source>
        <strain evidence="6">ChiGjej1B1-14440</strain>
    </source>
</reference>
<dbReference type="PROSITE" id="PS51464">
    <property type="entry name" value="SIS"/>
    <property type="match status" value="1"/>
</dbReference>
<keyword evidence="3" id="KW-0804">Transcription</keyword>
<dbReference type="Gene3D" id="3.40.50.10490">
    <property type="entry name" value="Glucose-6-phosphate isomerase like protein, domain 1"/>
    <property type="match status" value="1"/>
</dbReference>
<reference evidence="6" key="2">
    <citation type="submission" date="2021-04" db="EMBL/GenBank/DDBJ databases">
        <authorList>
            <person name="Gilroy R."/>
        </authorList>
    </citation>
    <scope>NUCLEOTIDE SEQUENCE</scope>
    <source>
        <strain evidence="6">ChiGjej1B1-14440</strain>
    </source>
</reference>
<dbReference type="PROSITE" id="PS51071">
    <property type="entry name" value="HTH_RPIR"/>
    <property type="match status" value="1"/>
</dbReference>
<dbReference type="InterPro" id="IPR000281">
    <property type="entry name" value="HTH_RpiR"/>
</dbReference>
<dbReference type="SUPFAM" id="SSF53697">
    <property type="entry name" value="SIS domain"/>
    <property type="match status" value="1"/>
</dbReference>
<feature type="domain" description="HTH rpiR-type" evidence="4">
    <location>
        <begin position="1"/>
        <end position="77"/>
    </location>
</feature>
<dbReference type="GO" id="GO:1901135">
    <property type="term" value="P:carbohydrate derivative metabolic process"/>
    <property type="evidence" value="ECO:0007669"/>
    <property type="project" value="InterPro"/>
</dbReference>
<name>A0A9D1XL37_9FIRM</name>
<dbReference type="AlphaFoldDB" id="A0A9D1XL37"/>
<keyword evidence="1" id="KW-0805">Transcription regulation</keyword>
<dbReference type="InterPro" id="IPR047640">
    <property type="entry name" value="RpiR-like"/>
</dbReference>
<dbReference type="InterPro" id="IPR009057">
    <property type="entry name" value="Homeodomain-like_sf"/>
</dbReference>
<feature type="domain" description="SIS" evidence="5">
    <location>
        <begin position="126"/>
        <end position="268"/>
    </location>
</feature>
<accession>A0A9D1XL37</accession>
<dbReference type="PANTHER" id="PTHR30514">
    <property type="entry name" value="GLUCOKINASE"/>
    <property type="match status" value="1"/>
</dbReference>
<dbReference type="Gene3D" id="1.10.10.10">
    <property type="entry name" value="Winged helix-like DNA-binding domain superfamily/Winged helix DNA-binding domain"/>
    <property type="match status" value="1"/>
</dbReference>
<gene>
    <name evidence="6" type="ORF">H9980_03570</name>
</gene>
<dbReference type="InterPro" id="IPR036388">
    <property type="entry name" value="WH-like_DNA-bd_sf"/>
</dbReference>
<evidence type="ECO:0000313" key="7">
    <source>
        <dbReference type="Proteomes" id="UP000886724"/>
    </source>
</evidence>
<dbReference type="Pfam" id="PF01418">
    <property type="entry name" value="HTH_6"/>
    <property type="match status" value="1"/>
</dbReference>
<evidence type="ECO:0000256" key="1">
    <source>
        <dbReference type="ARBA" id="ARBA00023015"/>
    </source>
</evidence>
<proteinExistence type="predicted"/>
<sequence length="295" mass="34512">MYLFQRIEEIMIQYHDARAVIAEFLLNEKNHLYRYTMEDIARFTYTSKSTLVRFAKTLGFKGWKDFNRVLMEEIKYQESNKSTIDVNFPFVESDDYKKVIDNMAQLQIESIMDTANLIQEKMLELAVIRLSKAKNIILFGMRPNSYYAESLRWKFLSIGLHIHIAGYGEFGMLARTLTKDDCAILVSYSGDNVNKDPMAQVEILKKQNVPMIAMTSGGNNYLQQNIDCIFEISARERLYSKISTFATEQSLLLIFNVIFACYFKKHYHQNLVYKIENSKVLEQQRNATLKQLKEE</sequence>
<dbReference type="InterPro" id="IPR001347">
    <property type="entry name" value="SIS_dom"/>
</dbReference>
<dbReference type="InterPro" id="IPR035472">
    <property type="entry name" value="RpiR-like_SIS"/>
</dbReference>
<evidence type="ECO:0000259" key="5">
    <source>
        <dbReference type="PROSITE" id="PS51464"/>
    </source>
</evidence>
<dbReference type="PANTHER" id="PTHR30514:SF10">
    <property type="entry name" value="MURR_RPIR FAMILY TRANSCRIPTIONAL REGULATOR"/>
    <property type="match status" value="1"/>
</dbReference>
<dbReference type="GO" id="GO:0003677">
    <property type="term" value="F:DNA binding"/>
    <property type="evidence" value="ECO:0007669"/>
    <property type="project" value="UniProtKB-KW"/>
</dbReference>
<dbReference type="SUPFAM" id="SSF46689">
    <property type="entry name" value="Homeodomain-like"/>
    <property type="match status" value="1"/>
</dbReference>